<dbReference type="EMBL" id="VSSQ01052861">
    <property type="protein sequence ID" value="MPN06917.1"/>
    <property type="molecule type" value="Genomic_DNA"/>
</dbReference>
<reference evidence="1" key="1">
    <citation type="submission" date="2019-08" db="EMBL/GenBank/DDBJ databases">
        <authorList>
            <person name="Kucharzyk K."/>
            <person name="Murdoch R.W."/>
            <person name="Higgins S."/>
            <person name="Loffler F."/>
        </authorList>
    </citation>
    <scope>NUCLEOTIDE SEQUENCE</scope>
</reference>
<name>A0A645EYC0_9ZZZZ</name>
<gene>
    <name evidence="1" type="ORF">SDC9_154174</name>
</gene>
<accession>A0A645EYC0</accession>
<organism evidence="1">
    <name type="scientific">bioreactor metagenome</name>
    <dbReference type="NCBI Taxonomy" id="1076179"/>
    <lineage>
        <taxon>unclassified sequences</taxon>
        <taxon>metagenomes</taxon>
        <taxon>ecological metagenomes</taxon>
    </lineage>
</organism>
<evidence type="ECO:0000313" key="1">
    <source>
        <dbReference type="EMBL" id="MPN06917.1"/>
    </source>
</evidence>
<comment type="caution">
    <text evidence="1">The sequence shown here is derived from an EMBL/GenBank/DDBJ whole genome shotgun (WGS) entry which is preliminary data.</text>
</comment>
<proteinExistence type="predicted"/>
<sequence>MGIDSPLIDPAAIVSLQNEGVFPEFSQAGCFSRFLVGQGNFRSRLHHIDALRSEQVGNADPIIIIRLTNIASRVFRQIFKVLVFGNAGDCTEIIIGDESNVTSPGQPVSRSALLDDGLVRQIFNHDRFPDHIRIFLPVDGKLIEYVAGEEYIFNFINGQGLPILIGNP</sequence>
<protein>
    <submittedName>
        <fullName evidence="1">Uncharacterized protein</fullName>
    </submittedName>
</protein>
<dbReference type="AlphaFoldDB" id="A0A645EYC0"/>